<dbReference type="STRING" id="1120975.SAMN02746064_02089"/>
<dbReference type="AlphaFoldDB" id="A0A1M4ZMV2"/>
<dbReference type="CDD" id="cd08179">
    <property type="entry name" value="NADPH_BDH"/>
    <property type="match status" value="1"/>
</dbReference>
<dbReference type="PROSITE" id="PS00913">
    <property type="entry name" value="ADH_IRON_1"/>
    <property type="match status" value="1"/>
</dbReference>
<reference evidence="4 5" key="1">
    <citation type="submission" date="2016-11" db="EMBL/GenBank/DDBJ databases">
        <authorList>
            <person name="Jaros S."/>
            <person name="Januszkiewicz K."/>
            <person name="Wedrychowicz H."/>
        </authorList>
    </citation>
    <scope>NUCLEOTIDE SEQUENCE [LARGE SCALE GENOMIC DNA]</scope>
    <source>
        <strain evidence="4 5">DSM 14828</strain>
    </source>
</reference>
<evidence type="ECO:0000259" key="2">
    <source>
        <dbReference type="Pfam" id="PF00465"/>
    </source>
</evidence>
<name>A0A1M4ZMV2_9FIRM</name>
<organism evidence="4 5">
    <name type="scientific">Alkalibacter saccharofermentans DSM 14828</name>
    <dbReference type="NCBI Taxonomy" id="1120975"/>
    <lineage>
        <taxon>Bacteria</taxon>
        <taxon>Bacillati</taxon>
        <taxon>Bacillota</taxon>
        <taxon>Clostridia</taxon>
        <taxon>Eubacteriales</taxon>
        <taxon>Eubacteriaceae</taxon>
        <taxon>Alkalibacter</taxon>
    </lineage>
</organism>
<dbReference type="InterPro" id="IPR001670">
    <property type="entry name" value="ADH_Fe/GldA"/>
</dbReference>
<dbReference type="InterPro" id="IPR018211">
    <property type="entry name" value="ADH_Fe_CS"/>
</dbReference>
<dbReference type="InterPro" id="IPR034802">
    <property type="entry name" value="NADPH_BDH"/>
</dbReference>
<dbReference type="GO" id="GO:0046872">
    <property type="term" value="F:metal ion binding"/>
    <property type="evidence" value="ECO:0007669"/>
    <property type="project" value="InterPro"/>
</dbReference>
<dbReference type="Pfam" id="PF00465">
    <property type="entry name" value="Fe-ADH"/>
    <property type="match status" value="1"/>
</dbReference>
<dbReference type="GO" id="GO:0004022">
    <property type="term" value="F:alcohol dehydrogenase (NAD+) activity"/>
    <property type="evidence" value="ECO:0007669"/>
    <property type="project" value="UniProtKB-ARBA"/>
</dbReference>
<gene>
    <name evidence="4" type="ORF">SAMN02746064_02089</name>
</gene>
<dbReference type="Pfam" id="PF25137">
    <property type="entry name" value="ADH_Fe_C"/>
    <property type="match status" value="1"/>
</dbReference>
<feature type="domain" description="Fe-containing alcohol dehydrogenase-like C-terminal" evidence="3">
    <location>
        <begin position="187"/>
        <end position="373"/>
    </location>
</feature>
<dbReference type="SUPFAM" id="SSF56796">
    <property type="entry name" value="Dehydroquinate synthase-like"/>
    <property type="match status" value="1"/>
</dbReference>
<keyword evidence="1" id="KW-0560">Oxidoreductase</keyword>
<keyword evidence="5" id="KW-1185">Reference proteome</keyword>
<accession>A0A1M4ZMV2</accession>
<dbReference type="FunFam" id="3.40.50.1970:FF:000003">
    <property type="entry name" value="Alcohol dehydrogenase, iron-containing"/>
    <property type="match status" value="1"/>
</dbReference>
<dbReference type="PANTHER" id="PTHR11496">
    <property type="entry name" value="ALCOHOL DEHYDROGENASE"/>
    <property type="match status" value="1"/>
</dbReference>
<evidence type="ECO:0000313" key="5">
    <source>
        <dbReference type="Proteomes" id="UP000184251"/>
    </source>
</evidence>
<dbReference type="Gene3D" id="1.20.1090.10">
    <property type="entry name" value="Dehydroquinate synthase-like - alpha domain"/>
    <property type="match status" value="1"/>
</dbReference>
<protein>
    <submittedName>
        <fullName evidence="4">Uncharacterized protein</fullName>
    </submittedName>
</protein>
<dbReference type="OrthoDB" id="9804734at2"/>
<dbReference type="Proteomes" id="UP000184251">
    <property type="component" value="Unassembled WGS sequence"/>
</dbReference>
<dbReference type="PANTHER" id="PTHR11496:SF83">
    <property type="entry name" value="HYDROXYACID-OXOACID TRANSHYDROGENASE, MITOCHONDRIAL"/>
    <property type="match status" value="1"/>
</dbReference>
<evidence type="ECO:0000313" key="4">
    <source>
        <dbReference type="EMBL" id="SHF19127.1"/>
    </source>
</evidence>
<proteinExistence type="predicted"/>
<sequence length="380" mass="41909">MNRLRLHGEEIVTGPGSLKSLGDLDFKRFFIITGKSSMFKNGTIEKIENILKEKGAKFEVFSGIGANPTTEEILDGLKKINDFSPECVIAVGGGSAIDAAKVIAMMHEYPEIDFEKAKTDIMDVKRKKIYLVAIPSTSGTATEVTRTAVVTFKDIDLKIGLKSYGFIPDLAILDGEITLSMPKSVVAQTGMDAMTHAVECYINHKLEDFSETLCIGAIEGLFDYLPSSYKDGDLNSRQKVHNYQCIAGTAFHNIGLGMDHGISHSFGGRFGYGHGLLNAVGLPFVLRYNSKDPVVGKKLERLAKRIGVDDFADAIEKLNETLDIPKSFNEMGITEEEYKNNFDELLKNSMLGSTKTNPVIMTEDEMKKVLDSIFYGKILF</sequence>
<evidence type="ECO:0000256" key="1">
    <source>
        <dbReference type="ARBA" id="ARBA00023002"/>
    </source>
</evidence>
<dbReference type="RefSeq" id="WP_073271806.1">
    <property type="nucleotide sequence ID" value="NZ_FQTU01000018.1"/>
</dbReference>
<dbReference type="InterPro" id="IPR056798">
    <property type="entry name" value="ADH_Fe_C"/>
</dbReference>
<dbReference type="Gene3D" id="3.40.50.1970">
    <property type="match status" value="1"/>
</dbReference>
<evidence type="ECO:0000259" key="3">
    <source>
        <dbReference type="Pfam" id="PF25137"/>
    </source>
</evidence>
<dbReference type="EMBL" id="FQTU01000018">
    <property type="protein sequence ID" value="SHF19127.1"/>
    <property type="molecule type" value="Genomic_DNA"/>
</dbReference>
<feature type="domain" description="Alcohol dehydrogenase iron-type/glycerol dehydrogenase GldA" evidence="2">
    <location>
        <begin position="10"/>
        <end position="174"/>
    </location>
</feature>
<dbReference type="InterPro" id="IPR039697">
    <property type="entry name" value="Alcohol_dehydrogenase_Fe"/>
</dbReference>